<dbReference type="Proteomes" id="UP001341840">
    <property type="component" value="Unassembled WGS sequence"/>
</dbReference>
<evidence type="ECO:0000313" key="3">
    <source>
        <dbReference type="Proteomes" id="UP001341840"/>
    </source>
</evidence>
<sequence length="61" mass="7020">PSARGWFKETGSWWGAAPRRMVVECEPRCRPRVLRPRFKARRPAGDADRPERDLRSGGATR</sequence>
<gene>
    <name evidence="2" type="ORF">PIB30_116410</name>
</gene>
<feature type="region of interest" description="Disordered" evidence="1">
    <location>
        <begin position="34"/>
        <end position="61"/>
    </location>
</feature>
<dbReference type="EMBL" id="JASCZI010026053">
    <property type="protein sequence ID" value="MED6118093.1"/>
    <property type="molecule type" value="Genomic_DNA"/>
</dbReference>
<feature type="compositionally biased region" description="Basic and acidic residues" evidence="1">
    <location>
        <begin position="43"/>
        <end position="55"/>
    </location>
</feature>
<proteinExistence type="predicted"/>
<comment type="caution">
    <text evidence="2">The sequence shown here is derived from an EMBL/GenBank/DDBJ whole genome shotgun (WGS) entry which is preliminary data.</text>
</comment>
<protein>
    <submittedName>
        <fullName evidence="2">Uncharacterized protein</fullName>
    </submittedName>
</protein>
<name>A0ABU6R2T0_9FABA</name>
<accession>A0ABU6R2T0</accession>
<organism evidence="2 3">
    <name type="scientific">Stylosanthes scabra</name>
    <dbReference type="NCBI Taxonomy" id="79078"/>
    <lineage>
        <taxon>Eukaryota</taxon>
        <taxon>Viridiplantae</taxon>
        <taxon>Streptophyta</taxon>
        <taxon>Embryophyta</taxon>
        <taxon>Tracheophyta</taxon>
        <taxon>Spermatophyta</taxon>
        <taxon>Magnoliopsida</taxon>
        <taxon>eudicotyledons</taxon>
        <taxon>Gunneridae</taxon>
        <taxon>Pentapetalae</taxon>
        <taxon>rosids</taxon>
        <taxon>fabids</taxon>
        <taxon>Fabales</taxon>
        <taxon>Fabaceae</taxon>
        <taxon>Papilionoideae</taxon>
        <taxon>50 kb inversion clade</taxon>
        <taxon>dalbergioids sensu lato</taxon>
        <taxon>Dalbergieae</taxon>
        <taxon>Pterocarpus clade</taxon>
        <taxon>Stylosanthes</taxon>
    </lineage>
</organism>
<keyword evidence="3" id="KW-1185">Reference proteome</keyword>
<evidence type="ECO:0000313" key="2">
    <source>
        <dbReference type="EMBL" id="MED6118093.1"/>
    </source>
</evidence>
<feature type="non-terminal residue" evidence="2">
    <location>
        <position position="1"/>
    </location>
</feature>
<evidence type="ECO:0000256" key="1">
    <source>
        <dbReference type="SAM" id="MobiDB-lite"/>
    </source>
</evidence>
<reference evidence="2 3" key="1">
    <citation type="journal article" date="2023" name="Plants (Basel)">
        <title>Bridging the Gap: Combining Genomics and Transcriptomics Approaches to Understand Stylosanthes scabra, an Orphan Legume from the Brazilian Caatinga.</title>
        <authorList>
            <person name="Ferreira-Neto J.R.C."/>
            <person name="da Silva M.D."/>
            <person name="Binneck E."/>
            <person name="de Melo N.F."/>
            <person name="da Silva R.H."/>
            <person name="de Melo A.L.T.M."/>
            <person name="Pandolfi V."/>
            <person name="Bustamante F.O."/>
            <person name="Brasileiro-Vidal A.C."/>
            <person name="Benko-Iseppon A.M."/>
        </authorList>
    </citation>
    <scope>NUCLEOTIDE SEQUENCE [LARGE SCALE GENOMIC DNA]</scope>
    <source>
        <tissue evidence="2">Leaves</tissue>
    </source>
</reference>